<reference evidence="1 2" key="1">
    <citation type="journal article" date="2022" name="G3 (Bethesda)">
        <title>Whole-genome sequence and methylome profiling of the almond [Prunus dulcis (Mill.) D.A. Webb] cultivar 'Nonpareil'.</title>
        <authorList>
            <person name="D'Amico-Willman K.M."/>
            <person name="Ouma W.Z."/>
            <person name="Meulia T."/>
            <person name="Sideli G.M."/>
            <person name="Gradziel T.M."/>
            <person name="Fresnedo-Ramirez J."/>
        </authorList>
    </citation>
    <scope>NUCLEOTIDE SEQUENCE [LARGE SCALE GENOMIC DNA]</scope>
    <source>
        <strain evidence="1">Clone GOH B32 T37-40</strain>
    </source>
</reference>
<dbReference type="Proteomes" id="UP001054821">
    <property type="component" value="Chromosome 3"/>
</dbReference>
<evidence type="ECO:0000313" key="1">
    <source>
        <dbReference type="EMBL" id="KAI5341365.1"/>
    </source>
</evidence>
<name>A0AAD4ZCV8_PRUDU</name>
<sequence>MRKSGWTRGSPNLVILRLRKVVSLRKIKFLQKGERSVRPWGTGAVPAEGSPMLKPWEAYLYPFFRCGTAGADHEHDTCPRSKVARCIGFGRGTVEEKMEAVQASKQRLISGALTDQEVRTARIEELKMLFT</sequence>
<evidence type="ECO:0000313" key="2">
    <source>
        <dbReference type="Proteomes" id="UP001054821"/>
    </source>
</evidence>
<keyword evidence="2" id="KW-1185">Reference proteome</keyword>
<comment type="caution">
    <text evidence="1">The sequence shown here is derived from an EMBL/GenBank/DDBJ whole genome shotgun (WGS) entry which is preliminary data.</text>
</comment>
<gene>
    <name evidence="1" type="ORF">L3X38_020639</name>
</gene>
<protein>
    <submittedName>
        <fullName evidence="1">Uncharacterized protein</fullName>
    </submittedName>
</protein>
<dbReference type="AlphaFoldDB" id="A0AAD4ZCV8"/>
<organism evidence="1 2">
    <name type="scientific">Prunus dulcis</name>
    <name type="common">Almond</name>
    <name type="synonym">Amygdalus dulcis</name>
    <dbReference type="NCBI Taxonomy" id="3755"/>
    <lineage>
        <taxon>Eukaryota</taxon>
        <taxon>Viridiplantae</taxon>
        <taxon>Streptophyta</taxon>
        <taxon>Embryophyta</taxon>
        <taxon>Tracheophyta</taxon>
        <taxon>Spermatophyta</taxon>
        <taxon>Magnoliopsida</taxon>
        <taxon>eudicotyledons</taxon>
        <taxon>Gunneridae</taxon>
        <taxon>Pentapetalae</taxon>
        <taxon>rosids</taxon>
        <taxon>fabids</taxon>
        <taxon>Rosales</taxon>
        <taxon>Rosaceae</taxon>
        <taxon>Amygdaloideae</taxon>
        <taxon>Amygdaleae</taxon>
        <taxon>Prunus</taxon>
    </lineage>
</organism>
<proteinExistence type="predicted"/>
<dbReference type="EMBL" id="JAJFAZ020000003">
    <property type="protein sequence ID" value="KAI5341365.1"/>
    <property type="molecule type" value="Genomic_DNA"/>
</dbReference>
<accession>A0AAD4ZCV8</accession>